<dbReference type="Pfam" id="PF04545">
    <property type="entry name" value="Sigma70_r4"/>
    <property type="match status" value="1"/>
</dbReference>
<feature type="domain" description="RNA polymerase sigma-70 region 2" evidence="6">
    <location>
        <begin position="39"/>
        <end position="105"/>
    </location>
</feature>
<keyword evidence="5" id="KW-0804">Transcription</keyword>
<keyword evidence="2" id="KW-0805">Transcription regulation</keyword>
<dbReference type="InterPro" id="IPR014284">
    <property type="entry name" value="RNA_pol_sigma-70_dom"/>
</dbReference>
<evidence type="ECO:0000313" key="8">
    <source>
        <dbReference type="EMBL" id="TDH35695.1"/>
    </source>
</evidence>
<keyword evidence="4" id="KW-0238">DNA-binding</keyword>
<dbReference type="GO" id="GO:0016987">
    <property type="term" value="F:sigma factor activity"/>
    <property type="evidence" value="ECO:0007669"/>
    <property type="project" value="UniProtKB-KW"/>
</dbReference>
<dbReference type="PANTHER" id="PTHR43133:SF25">
    <property type="entry name" value="RNA POLYMERASE SIGMA FACTOR RFAY-RELATED"/>
    <property type="match status" value="1"/>
</dbReference>
<dbReference type="InterPro" id="IPR013324">
    <property type="entry name" value="RNA_pol_sigma_r3/r4-like"/>
</dbReference>
<organism evidence="8 9">
    <name type="scientific">Pseudohoeflea suaedae</name>
    <dbReference type="NCBI Taxonomy" id="877384"/>
    <lineage>
        <taxon>Bacteria</taxon>
        <taxon>Pseudomonadati</taxon>
        <taxon>Pseudomonadota</taxon>
        <taxon>Alphaproteobacteria</taxon>
        <taxon>Hyphomicrobiales</taxon>
        <taxon>Rhizobiaceae</taxon>
        <taxon>Pseudohoeflea</taxon>
    </lineage>
</organism>
<dbReference type="SUPFAM" id="SSF88946">
    <property type="entry name" value="Sigma2 domain of RNA polymerase sigma factors"/>
    <property type="match status" value="1"/>
</dbReference>
<dbReference type="PANTHER" id="PTHR43133">
    <property type="entry name" value="RNA POLYMERASE ECF-TYPE SIGMA FACTO"/>
    <property type="match status" value="1"/>
</dbReference>
<dbReference type="Pfam" id="PF04542">
    <property type="entry name" value="Sigma70_r2"/>
    <property type="match status" value="1"/>
</dbReference>
<evidence type="ECO:0000259" key="7">
    <source>
        <dbReference type="Pfam" id="PF04545"/>
    </source>
</evidence>
<dbReference type="InterPro" id="IPR039425">
    <property type="entry name" value="RNA_pol_sigma-70-like"/>
</dbReference>
<dbReference type="InterPro" id="IPR036388">
    <property type="entry name" value="WH-like_DNA-bd_sf"/>
</dbReference>
<dbReference type="EMBL" id="SMSI01000002">
    <property type="protein sequence ID" value="TDH35695.1"/>
    <property type="molecule type" value="Genomic_DNA"/>
</dbReference>
<dbReference type="Proteomes" id="UP000295131">
    <property type="component" value="Unassembled WGS sequence"/>
</dbReference>
<evidence type="ECO:0000256" key="2">
    <source>
        <dbReference type="ARBA" id="ARBA00023015"/>
    </source>
</evidence>
<sequence>MAKFGLMALPTPRSTTTTGETDMANAPPIHARPGWYDELIKAHLPAIQKRSWIFARSPHEADDIVNDTVEHALKHWHSYTPGRNFYGWCCLVMRAAVYKARRKKRISTEDTEAEISIDANQDAATDLGVVREALADIPDGGMLIEHAAGFDYSEIGERFGVSRQRIEQRVKRARNRLRKKVGG</sequence>
<comment type="similarity">
    <text evidence="1">Belongs to the sigma-70 factor family. ECF subfamily.</text>
</comment>
<dbReference type="SUPFAM" id="SSF88659">
    <property type="entry name" value="Sigma3 and sigma4 domains of RNA polymerase sigma factors"/>
    <property type="match status" value="1"/>
</dbReference>
<evidence type="ECO:0000256" key="5">
    <source>
        <dbReference type="ARBA" id="ARBA00023163"/>
    </source>
</evidence>
<proteinExistence type="inferred from homology"/>
<keyword evidence="3" id="KW-0731">Sigma factor</keyword>
<dbReference type="GO" id="GO:0003677">
    <property type="term" value="F:DNA binding"/>
    <property type="evidence" value="ECO:0007669"/>
    <property type="project" value="UniProtKB-KW"/>
</dbReference>
<evidence type="ECO:0000259" key="6">
    <source>
        <dbReference type="Pfam" id="PF04542"/>
    </source>
</evidence>
<dbReference type="NCBIfam" id="TIGR02937">
    <property type="entry name" value="sigma70-ECF"/>
    <property type="match status" value="1"/>
</dbReference>
<comment type="caution">
    <text evidence="8">The sequence shown here is derived from an EMBL/GenBank/DDBJ whole genome shotgun (WGS) entry which is preliminary data.</text>
</comment>
<keyword evidence="9" id="KW-1185">Reference proteome</keyword>
<dbReference type="InterPro" id="IPR013325">
    <property type="entry name" value="RNA_pol_sigma_r2"/>
</dbReference>
<gene>
    <name evidence="8" type="ORF">E2A64_10160</name>
</gene>
<feature type="domain" description="RNA polymerase sigma-70 region 4" evidence="7">
    <location>
        <begin position="151"/>
        <end position="179"/>
    </location>
</feature>
<evidence type="ECO:0000256" key="1">
    <source>
        <dbReference type="ARBA" id="ARBA00010641"/>
    </source>
</evidence>
<evidence type="ECO:0000256" key="4">
    <source>
        <dbReference type="ARBA" id="ARBA00023125"/>
    </source>
</evidence>
<dbReference type="Gene3D" id="1.10.1740.10">
    <property type="match status" value="1"/>
</dbReference>
<dbReference type="Gene3D" id="1.10.10.10">
    <property type="entry name" value="Winged helix-like DNA-binding domain superfamily/Winged helix DNA-binding domain"/>
    <property type="match status" value="1"/>
</dbReference>
<dbReference type="GO" id="GO:0006352">
    <property type="term" value="P:DNA-templated transcription initiation"/>
    <property type="evidence" value="ECO:0007669"/>
    <property type="project" value="InterPro"/>
</dbReference>
<reference evidence="8 9" key="1">
    <citation type="journal article" date="2013" name="Int. J. Syst. Evol. Microbiol.">
        <title>Hoeflea suaedae sp. nov., an endophytic bacterium isolated from the root of the halophyte Suaeda maritima.</title>
        <authorList>
            <person name="Chung E.J."/>
            <person name="Park J.A."/>
            <person name="Pramanik P."/>
            <person name="Bibi F."/>
            <person name="Jeon C.O."/>
            <person name="Chung Y.R."/>
        </authorList>
    </citation>
    <scope>NUCLEOTIDE SEQUENCE [LARGE SCALE GENOMIC DNA]</scope>
    <source>
        <strain evidence="8 9">YC6898</strain>
    </source>
</reference>
<evidence type="ECO:0000256" key="3">
    <source>
        <dbReference type="ARBA" id="ARBA00023082"/>
    </source>
</evidence>
<evidence type="ECO:0000313" key="9">
    <source>
        <dbReference type="Proteomes" id="UP000295131"/>
    </source>
</evidence>
<dbReference type="AlphaFoldDB" id="A0A4R5PJE6"/>
<dbReference type="InterPro" id="IPR007627">
    <property type="entry name" value="RNA_pol_sigma70_r2"/>
</dbReference>
<protein>
    <submittedName>
        <fullName evidence="8">Sigma-70 family RNA polymerase sigma factor</fullName>
    </submittedName>
</protein>
<accession>A0A4R5PJE6</accession>
<dbReference type="InterPro" id="IPR007630">
    <property type="entry name" value="RNA_pol_sigma70_r4"/>
</dbReference>
<name>A0A4R5PJE6_9HYPH</name>